<dbReference type="PANTHER" id="PTHR12231">
    <property type="entry name" value="CTX-RELATED TYPE I TRANSMEMBRANE PROTEIN"/>
    <property type="match status" value="1"/>
</dbReference>
<proteinExistence type="predicted"/>
<dbReference type="PROSITE" id="PS50835">
    <property type="entry name" value="IG_LIKE"/>
    <property type="match status" value="3"/>
</dbReference>
<evidence type="ECO:0000256" key="4">
    <source>
        <dbReference type="ARBA" id="ARBA00023319"/>
    </source>
</evidence>
<dbReference type="InterPro" id="IPR013783">
    <property type="entry name" value="Ig-like_fold"/>
</dbReference>
<evidence type="ECO:0000313" key="7">
    <source>
        <dbReference type="Proteomes" id="UP001233999"/>
    </source>
</evidence>
<dbReference type="FunFam" id="2.60.40.10:FF:001049">
    <property type="entry name" value="Down syndrome cell adhesion molecule-like protein Dscam2"/>
    <property type="match status" value="1"/>
</dbReference>
<feature type="non-terminal residue" evidence="6">
    <location>
        <position position="277"/>
    </location>
</feature>
<evidence type="ECO:0000313" key="6">
    <source>
        <dbReference type="EMBL" id="KAJ9580858.1"/>
    </source>
</evidence>
<gene>
    <name evidence="6" type="ORF">L9F63_023962</name>
</gene>
<evidence type="ECO:0000259" key="5">
    <source>
        <dbReference type="PROSITE" id="PS50835"/>
    </source>
</evidence>
<feature type="domain" description="Ig-like" evidence="5">
    <location>
        <begin position="233"/>
        <end position="277"/>
    </location>
</feature>
<dbReference type="Pfam" id="PF13927">
    <property type="entry name" value="Ig_3"/>
    <property type="match status" value="3"/>
</dbReference>
<dbReference type="AlphaFoldDB" id="A0AAD8E8A0"/>
<dbReference type="InterPro" id="IPR051170">
    <property type="entry name" value="Neural/epithelial_adhesion"/>
</dbReference>
<dbReference type="InterPro" id="IPR036179">
    <property type="entry name" value="Ig-like_dom_sf"/>
</dbReference>
<name>A0AAD8E8A0_DIPPU</name>
<dbReference type="PANTHER" id="PTHR12231:SF253">
    <property type="entry name" value="DPR-INTERACTING PROTEIN ETA, ISOFORM B-RELATED"/>
    <property type="match status" value="1"/>
</dbReference>
<feature type="domain" description="Ig-like" evidence="5">
    <location>
        <begin position="47"/>
        <end position="139"/>
    </location>
</feature>
<keyword evidence="7" id="KW-1185">Reference proteome</keyword>
<dbReference type="Proteomes" id="UP001233999">
    <property type="component" value="Unassembled WGS sequence"/>
</dbReference>
<dbReference type="SUPFAM" id="SSF48726">
    <property type="entry name" value="Immunoglobulin"/>
    <property type="match status" value="3"/>
</dbReference>
<dbReference type="SMART" id="SM00408">
    <property type="entry name" value="IGc2"/>
    <property type="match status" value="2"/>
</dbReference>
<feature type="domain" description="Ig-like" evidence="5">
    <location>
        <begin position="141"/>
        <end position="227"/>
    </location>
</feature>
<keyword evidence="4" id="KW-0393">Immunoglobulin domain</keyword>
<keyword evidence="3" id="KW-1015">Disulfide bond</keyword>
<dbReference type="EMBL" id="JASPKZ010008122">
    <property type="protein sequence ID" value="KAJ9580858.1"/>
    <property type="molecule type" value="Genomic_DNA"/>
</dbReference>
<reference evidence="6" key="2">
    <citation type="submission" date="2023-05" db="EMBL/GenBank/DDBJ databases">
        <authorList>
            <person name="Fouks B."/>
        </authorList>
    </citation>
    <scope>NUCLEOTIDE SEQUENCE</scope>
    <source>
        <strain evidence="6">Stay&amp;Tobe</strain>
        <tissue evidence="6">Testes</tissue>
    </source>
</reference>
<dbReference type="InterPro" id="IPR007110">
    <property type="entry name" value="Ig-like_dom"/>
</dbReference>
<accession>A0AAD8E8A0</accession>
<comment type="caution">
    <text evidence="6">The sequence shown here is derived from an EMBL/GenBank/DDBJ whole genome shotgun (WGS) entry which is preliminary data.</text>
</comment>
<dbReference type="InterPro" id="IPR003599">
    <property type="entry name" value="Ig_sub"/>
</dbReference>
<dbReference type="InterPro" id="IPR003598">
    <property type="entry name" value="Ig_sub2"/>
</dbReference>
<dbReference type="SMART" id="SM00409">
    <property type="entry name" value="IG"/>
    <property type="match status" value="2"/>
</dbReference>
<sequence>MLPSGELLVLNVTASDAMRAYRCRTHHQLTQEVVVSRNVGRIQLTVPPVLNERLLILSAKVDDTVVIACVAYANPRPHYRWVYQQQNGHEISLDTSDRYIVRDGTLAISTIRESDAGTYLCNASNKQGSETLEVQMSVSSPLQVVVHPSRQRVDLGKSATFHCSISGFPRTSIHWLKDGQPLRTGPRVREHPDDRIHVSSVSKEDRGMYQCFVKNQVEMAQGAGELRLGEVFPQLAYKFIEQTLQPGSSVSLKCSASGNPTPRITWTLDGFSLPHNE</sequence>
<organism evidence="6 7">
    <name type="scientific">Diploptera punctata</name>
    <name type="common">Pacific beetle cockroach</name>
    <dbReference type="NCBI Taxonomy" id="6984"/>
    <lineage>
        <taxon>Eukaryota</taxon>
        <taxon>Metazoa</taxon>
        <taxon>Ecdysozoa</taxon>
        <taxon>Arthropoda</taxon>
        <taxon>Hexapoda</taxon>
        <taxon>Insecta</taxon>
        <taxon>Pterygota</taxon>
        <taxon>Neoptera</taxon>
        <taxon>Polyneoptera</taxon>
        <taxon>Dictyoptera</taxon>
        <taxon>Blattodea</taxon>
        <taxon>Blaberoidea</taxon>
        <taxon>Blaberidae</taxon>
        <taxon>Diplopterinae</taxon>
        <taxon>Diploptera</taxon>
    </lineage>
</organism>
<keyword evidence="2" id="KW-0677">Repeat</keyword>
<reference evidence="6" key="1">
    <citation type="journal article" date="2023" name="IScience">
        <title>Live-bearing cockroach genome reveals convergent evolutionary mechanisms linked to viviparity in insects and beyond.</title>
        <authorList>
            <person name="Fouks B."/>
            <person name="Harrison M.C."/>
            <person name="Mikhailova A.A."/>
            <person name="Marchal E."/>
            <person name="English S."/>
            <person name="Carruthers M."/>
            <person name="Jennings E.C."/>
            <person name="Chiamaka E.L."/>
            <person name="Frigard R.A."/>
            <person name="Pippel M."/>
            <person name="Attardo G.M."/>
            <person name="Benoit J.B."/>
            <person name="Bornberg-Bauer E."/>
            <person name="Tobe S.S."/>
        </authorList>
    </citation>
    <scope>NUCLEOTIDE SEQUENCE</scope>
    <source>
        <strain evidence="6">Stay&amp;Tobe</strain>
    </source>
</reference>
<evidence type="ECO:0000256" key="3">
    <source>
        <dbReference type="ARBA" id="ARBA00023157"/>
    </source>
</evidence>
<evidence type="ECO:0000256" key="2">
    <source>
        <dbReference type="ARBA" id="ARBA00022737"/>
    </source>
</evidence>
<evidence type="ECO:0000256" key="1">
    <source>
        <dbReference type="ARBA" id="ARBA00022729"/>
    </source>
</evidence>
<dbReference type="PIRSF" id="PIRSF000615">
    <property type="entry name" value="TyrPK_CSF1-R"/>
    <property type="match status" value="1"/>
</dbReference>
<dbReference type="GO" id="GO:0043005">
    <property type="term" value="C:neuron projection"/>
    <property type="evidence" value="ECO:0007669"/>
    <property type="project" value="TreeGrafter"/>
</dbReference>
<keyword evidence="1" id="KW-0732">Signal</keyword>
<protein>
    <recommendedName>
        <fullName evidence="5">Ig-like domain-containing protein</fullName>
    </recommendedName>
</protein>
<dbReference type="Gene3D" id="2.60.40.10">
    <property type="entry name" value="Immunoglobulins"/>
    <property type="match status" value="4"/>
</dbReference>